<evidence type="ECO:0000313" key="2">
    <source>
        <dbReference type="EMBL" id="MDQ2068501.1"/>
    </source>
</evidence>
<organism evidence="2 3">
    <name type="scientific">Natronospira bacteriovora</name>
    <dbReference type="NCBI Taxonomy" id="3069753"/>
    <lineage>
        <taxon>Bacteria</taxon>
        <taxon>Pseudomonadati</taxon>
        <taxon>Pseudomonadota</taxon>
        <taxon>Gammaproteobacteria</taxon>
        <taxon>Natronospirales</taxon>
        <taxon>Natronospiraceae</taxon>
        <taxon>Natronospira</taxon>
    </lineage>
</organism>
<gene>
    <name evidence="2" type="ORF">RBH19_01270</name>
</gene>
<evidence type="ECO:0000313" key="3">
    <source>
        <dbReference type="Proteomes" id="UP001239019"/>
    </source>
</evidence>
<dbReference type="EMBL" id="JAVDDT010000001">
    <property type="protein sequence ID" value="MDQ2068501.1"/>
    <property type="molecule type" value="Genomic_DNA"/>
</dbReference>
<sequence>MRRATIFIALFAILPFAGQAWAACSVSDFGVDNLEISIDQCRGRNCPRLNITGTLVNNCGAASGARIEIEARNGSGRVVDSVDGWPGRTSNLSPGERVDFDLSGMMSFERSMEDFSVSIVEVRVW</sequence>
<evidence type="ECO:0000256" key="1">
    <source>
        <dbReference type="SAM" id="SignalP"/>
    </source>
</evidence>
<evidence type="ECO:0008006" key="4">
    <source>
        <dbReference type="Google" id="ProtNLM"/>
    </source>
</evidence>
<feature type="chain" id="PRO_5046666898" description="Secreted protein" evidence="1">
    <location>
        <begin position="23"/>
        <end position="125"/>
    </location>
</feature>
<feature type="signal peptide" evidence="1">
    <location>
        <begin position="1"/>
        <end position="22"/>
    </location>
</feature>
<keyword evidence="1" id="KW-0732">Signal</keyword>
<dbReference type="PROSITE" id="PS51257">
    <property type="entry name" value="PROKAR_LIPOPROTEIN"/>
    <property type="match status" value="1"/>
</dbReference>
<name>A0ABU0W3A2_9GAMM</name>
<dbReference type="RefSeq" id="WP_306726986.1">
    <property type="nucleotide sequence ID" value="NZ_JAVDDT010000001.1"/>
</dbReference>
<accession>A0ABU0W3A2</accession>
<keyword evidence="3" id="KW-1185">Reference proteome</keyword>
<proteinExistence type="predicted"/>
<protein>
    <recommendedName>
        <fullName evidence="4">Secreted protein</fullName>
    </recommendedName>
</protein>
<comment type="caution">
    <text evidence="2">The sequence shown here is derived from an EMBL/GenBank/DDBJ whole genome shotgun (WGS) entry which is preliminary data.</text>
</comment>
<dbReference type="Proteomes" id="UP001239019">
    <property type="component" value="Unassembled WGS sequence"/>
</dbReference>
<reference evidence="2 3" key="1">
    <citation type="submission" date="2023-08" db="EMBL/GenBank/DDBJ databases">
        <title>Whole-genome sequencing of halo(alkali)philic microorganisms from hypersaline lakes.</title>
        <authorList>
            <person name="Sorokin D.Y."/>
            <person name="Abbas B."/>
            <person name="Merkel A.Y."/>
        </authorList>
    </citation>
    <scope>NUCLEOTIDE SEQUENCE [LARGE SCALE GENOMIC DNA]</scope>
    <source>
        <strain evidence="2 3">AB-CW4</strain>
    </source>
</reference>